<dbReference type="KEGG" id="rhoz:GXP67_08495"/>
<dbReference type="Proteomes" id="UP000480178">
    <property type="component" value="Chromosome"/>
</dbReference>
<keyword evidence="2" id="KW-1185">Reference proteome</keyword>
<name>A0A6C0GFU5_9BACT</name>
<dbReference type="EMBL" id="CP048222">
    <property type="protein sequence ID" value="QHT66694.1"/>
    <property type="molecule type" value="Genomic_DNA"/>
</dbReference>
<gene>
    <name evidence="1" type="ORF">GXP67_08495</name>
</gene>
<evidence type="ECO:0000313" key="2">
    <source>
        <dbReference type="Proteomes" id="UP000480178"/>
    </source>
</evidence>
<dbReference type="RefSeq" id="WP_162442747.1">
    <property type="nucleotide sequence ID" value="NZ_CP048222.1"/>
</dbReference>
<protein>
    <submittedName>
        <fullName evidence="1">Uncharacterized protein</fullName>
    </submittedName>
</protein>
<reference evidence="1 2" key="1">
    <citation type="submission" date="2020-01" db="EMBL/GenBank/DDBJ databases">
        <authorList>
            <person name="Kim M.K."/>
        </authorList>
    </citation>
    <scope>NUCLEOTIDE SEQUENCE [LARGE SCALE GENOMIC DNA]</scope>
    <source>
        <strain evidence="1 2">172606-1</strain>
    </source>
</reference>
<proteinExistence type="predicted"/>
<sequence length="124" mass="14308">MNNSAKLANAFTEICLLLESKSISSETQLTLSKNPTVCTLHHKSNKLIFARLGRESNESLMPPYRNNFQISVHINQDKGTIYNYYKSEEIDGGWLQLYKTKPILTTEELVNMWINKLLNYIPKN</sequence>
<organism evidence="1 2">
    <name type="scientific">Rhodocytophaga rosea</name>
    <dbReference type="NCBI Taxonomy" id="2704465"/>
    <lineage>
        <taxon>Bacteria</taxon>
        <taxon>Pseudomonadati</taxon>
        <taxon>Bacteroidota</taxon>
        <taxon>Cytophagia</taxon>
        <taxon>Cytophagales</taxon>
        <taxon>Rhodocytophagaceae</taxon>
        <taxon>Rhodocytophaga</taxon>
    </lineage>
</organism>
<dbReference type="AlphaFoldDB" id="A0A6C0GFU5"/>
<evidence type="ECO:0000313" key="1">
    <source>
        <dbReference type="EMBL" id="QHT66694.1"/>
    </source>
</evidence>
<accession>A0A6C0GFU5</accession>